<dbReference type="Proteomes" id="UP001303046">
    <property type="component" value="Unassembled WGS sequence"/>
</dbReference>
<proteinExistence type="predicted"/>
<dbReference type="EMBL" id="JAVFWL010000004">
    <property type="protein sequence ID" value="KAK6750112.1"/>
    <property type="molecule type" value="Genomic_DNA"/>
</dbReference>
<gene>
    <name evidence="2" type="primary">Necator_chrIV.g15525</name>
    <name evidence="2" type="ORF">RB195_002230</name>
</gene>
<organism evidence="2 3">
    <name type="scientific">Necator americanus</name>
    <name type="common">Human hookworm</name>
    <dbReference type="NCBI Taxonomy" id="51031"/>
    <lineage>
        <taxon>Eukaryota</taxon>
        <taxon>Metazoa</taxon>
        <taxon>Ecdysozoa</taxon>
        <taxon>Nematoda</taxon>
        <taxon>Chromadorea</taxon>
        <taxon>Rhabditida</taxon>
        <taxon>Rhabditina</taxon>
        <taxon>Rhabditomorpha</taxon>
        <taxon>Strongyloidea</taxon>
        <taxon>Ancylostomatidae</taxon>
        <taxon>Bunostominae</taxon>
        <taxon>Necator</taxon>
    </lineage>
</organism>
<sequence length="180" mass="19279">MFVRIVGLLLLLSVFEARHLVIRRGSNAYGDEMVVPSGGVGTGAIQAPAPEQPAAVVVQPPPSVEAKVVESGYLAAYTVVTAFDLKHSSPKAVGPCILNRCPRGFLCSDAECVPNESEIETLGPCVNSLCPKTYQCNDNTCIRPKPKVRADADPIGPCVNDQCPDYHVCVVGEYKCYPME</sequence>
<keyword evidence="1" id="KW-0732">Signal</keyword>
<comment type="caution">
    <text evidence="2">The sequence shown here is derived from an EMBL/GenBank/DDBJ whole genome shotgun (WGS) entry which is preliminary data.</text>
</comment>
<accession>A0ABR1DI07</accession>
<reference evidence="2 3" key="1">
    <citation type="submission" date="2023-08" db="EMBL/GenBank/DDBJ databases">
        <title>A Necator americanus chromosomal reference genome.</title>
        <authorList>
            <person name="Ilik V."/>
            <person name="Petrzelkova K.J."/>
            <person name="Pardy F."/>
            <person name="Fuh T."/>
            <person name="Niatou-Singa F.S."/>
            <person name="Gouil Q."/>
            <person name="Baker L."/>
            <person name="Ritchie M.E."/>
            <person name="Jex A.R."/>
            <person name="Gazzola D."/>
            <person name="Li H."/>
            <person name="Toshio Fujiwara R."/>
            <person name="Zhan B."/>
            <person name="Aroian R.V."/>
            <person name="Pafco B."/>
            <person name="Schwarz E.M."/>
        </authorList>
    </citation>
    <scope>NUCLEOTIDE SEQUENCE [LARGE SCALE GENOMIC DNA]</scope>
    <source>
        <strain evidence="2 3">Aroian</strain>
        <tissue evidence="2">Whole animal</tissue>
    </source>
</reference>
<feature type="signal peptide" evidence="1">
    <location>
        <begin position="1"/>
        <end position="17"/>
    </location>
</feature>
<evidence type="ECO:0000313" key="2">
    <source>
        <dbReference type="EMBL" id="KAK6750112.1"/>
    </source>
</evidence>
<name>A0ABR1DI07_NECAM</name>
<feature type="chain" id="PRO_5046031065" description="EB module" evidence="1">
    <location>
        <begin position="18"/>
        <end position="180"/>
    </location>
</feature>
<protein>
    <recommendedName>
        <fullName evidence="4">EB module</fullName>
    </recommendedName>
</protein>
<keyword evidence="3" id="KW-1185">Reference proteome</keyword>
<evidence type="ECO:0008006" key="4">
    <source>
        <dbReference type="Google" id="ProtNLM"/>
    </source>
</evidence>
<evidence type="ECO:0000313" key="3">
    <source>
        <dbReference type="Proteomes" id="UP001303046"/>
    </source>
</evidence>
<evidence type="ECO:0000256" key="1">
    <source>
        <dbReference type="SAM" id="SignalP"/>
    </source>
</evidence>